<dbReference type="GO" id="GO:0004736">
    <property type="term" value="F:pyruvate carboxylase activity"/>
    <property type="evidence" value="ECO:0007669"/>
    <property type="project" value="TreeGrafter"/>
</dbReference>
<dbReference type="RefSeq" id="WP_111446635.1">
    <property type="nucleotide sequence ID" value="NZ_QKZK01000029.1"/>
</dbReference>
<dbReference type="PANTHER" id="PTHR43778:SF2">
    <property type="entry name" value="PYRUVATE CARBOXYLASE, MITOCHONDRIAL"/>
    <property type="match status" value="1"/>
</dbReference>
<dbReference type="Pfam" id="PF02436">
    <property type="entry name" value="PYC_OADA"/>
    <property type="match status" value="1"/>
</dbReference>
<dbReference type="GO" id="GO:0005737">
    <property type="term" value="C:cytoplasm"/>
    <property type="evidence" value="ECO:0007669"/>
    <property type="project" value="TreeGrafter"/>
</dbReference>
<gene>
    <name evidence="2" type="ORF">LX69_02811</name>
</gene>
<sequence length="565" mass="63719">MSRKLLIRDVTLRDGQQSLFATRMKQVQIDRVLPLYKEAGFYALEVWGGAVPDSIMRYLNEDPWLRLEKIKKEIGNVSHLTALSRGRNLFGYNPYPEEVIEGFNRNAVQTGISIMRIFDALNDTSNIKSTIKYVKENGGLADCVVCYTVDPKFTKKERILAFLKGKPLPKAIFTIDYFVKMAKELEALGADMITLKDMAGLVPPRKAGQIIKAFKQHVKIPIDFHTHCTPGYGLGAALMAIINGVDIVDTALLNFAGGPAAPAFELIQIFCNKLGIETNVNLDVTVRINKLLKEIRQEMADIDSYKVFPIEFDITKDKLPAHIDKLFDDAIEYAKADNEAALLEVCGKIDKYFNFPDPDEMVKFAEVPGGMYTNMLAQLKQLKQEHLLPRVLQVIPTVRLAAGCPPLVTPTSQIVGAQAVNCVIDEKNGKPFYTNNSIQFVNLVKGSYGKTPIPVDPEFRLKIAGTREEIPYNTANYQKQANPSFPEYGDDVKLANNEKEELLLELFPTVANKFLLDKVHADHGRRIAEEEEERQRAFEAERNKYLALSPEEKEARLIEGLYQWW</sequence>
<organism evidence="2 3">
    <name type="scientific">Breznakibacter xylanolyticus</name>
    <dbReference type="NCBI Taxonomy" id="990"/>
    <lineage>
        <taxon>Bacteria</taxon>
        <taxon>Pseudomonadati</taxon>
        <taxon>Bacteroidota</taxon>
        <taxon>Bacteroidia</taxon>
        <taxon>Marinilabiliales</taxon>
        <taxon>Marinilabiliaceae</taxon>
        <taxon>Breznakibacter</taxon>
    </lineage>
</organism>
<dbReference type="EMBL" id="QKZK01000029">
    <property type="protein sequence ID" value="PZX12856.1"/>
    <property type="molecule type" value="Genomic_DNA"/>
</dbReference>
<reference evidence="2 3" key="1">
    <citation type="submission" date="2018-06" db="EMBL/GenBank/DDBJ databases">
        <title>Genomic Encyclopedia of Archaeal and Bacterial Type Strains, Phase II (KMG-II): from individual species to whole genera.</title>
        <authorList>
            <person name="Goeker M."/>
        </authorList>
    </citation>
    <scope>NUCLEOTIDE SEQUENCE [LARGE SCALE GENOMIC DNA]</scope>
    <source>
        <strain evidence="2 3">DSM 6779</strain>
    </source>
</reference>
<keyword evidence="3" id="KW-1185">Reference proteome</keyword>
<dbReference type="Gene3D" id="3.20.20.70">
    <property type="entry name" value="Aldolase class I"/>
    <property type="match status" value="1"/>
</dbReference>
<dbReference type="SUPFAM" id="SSF51569">
    <property type="entry name" value="Aldolase"/>
    <property type="match status" value="1"/>
</dbReference>
<dbReference type="OrthoDB" id="9807469at2"/>
<proteinExistence type="predicted"/>
<protein>
    <submittedName>
        <fullName evidence="2">Oxaloacetate decarboxylase alpha subunit/pyruvate carboxylase subunit B</fullName>
    </submittedName>
</protein>
<dbReference type="CDD" id="cd07937">
    <property type="entry name" value="DRE_TIM_PC_TC_5S"/>
    <property type="match status" value="1"/>
</dbReference>
<keyword evidence="2" id="KW-0670">Pyruvate</keyword>
<dbReference type="PROSITE" id="PS50991">
    <property type="entry name" value="PYR_CT"/>
    <property type="match status" value="1"/>
</dbReference>
<dbReference type="InterPro" id="IPR000891">
    <property type="entry name" value="PYR_CT"/>
</dbReference>
<dbReference type="InterPro" id="IPR013785">
    <property type="entry name" value="Aldolase_TIM"/>
</dbReference>
<evidence type="ECO:0000313" key="2">
    <source>
        <dbReference type="EMBL" id="PZX12856.1"/>
    </source>
</evidence>
<evidence type="ECO:0000313" key="3">
    <source>
        <dbReference type="Proteomes" id="UP000249239"/>
    </source>
</evidence>
<feature type="domain" description="Pyruvate carboxyltransferase" evidence="1">
    <location>
        <begin position="5"/>
        <end position="286"/>
    </location>
</feature>
<name>A0A2W7NI77_9BACT</name>
<dbReference type="PANTHER" id="PTHR43778">
    <property type="entry name" value="PYRUVATE CARBOXYLASE"/>
    <property type="match status" value="1"/>
</dbReference>
<dbReference type="GO" id="GO:0006094">
    <property type="term" value="P:gluconeogenesis"/>
    <property type="evidence" value="ECO:0007669"/>
    <property type="project" value="TreeGrafter"/>
</dbReference>
<dbReference type="Pfam" id="PF00682">
    <property type="entry name" value="HMGL-like"/>
    <property type="match status" value="1"/>
</dbReference>
<comment type="caution">
    <text evidence="2">The sequence shown here is derived from an EMBL/GenBank/DDBJ whole genome shotgun (WGS) entry which is preliminary data.</text>
</comment>
<evidence type="ECO:0000259" key="1">
    <source>
        <dbReference type="PROSITE" id="PS50991"/>
    </source>
</evidence>
<dbReference type="Proteomes" id="UP000249239">
    <property type="component" value="Unassembled WGS sequence"/>
</dbReference>
<accession>A0A2W7NI77</accession>
<dbReference type="SUPFAM" id="SSF89000">
    <property type="entry name" value="post-HMGL domain-like"/>
    <property type="match status" value="1"/>
</dbReference>
<dbReference type="AlphaFoldDB" id="A0A2W7NI77"/>
<dbReference type="InterPro" id="IPR003379">
    <property type="entry name" value="Carboxylase_cons_dom"/>
</dbReference>
<dbReference type="InterPro" id="IPR055268">
    <property type="entry name" value="PCB-like"/>
</dbReference>